<keyword evidence="1" id="KW-0472">Membrane</keyword>
<feature type="transmembrane region" description="Helical" evidence="1">
    <location>
        <begin position="43"/>
        <end position="60"/>
    </location>
</feature>
<reference evidence="2 3" key="1">
    <citation type="submission" date="2020-09" db="EMBL/GenBank/DDBJ databases">
        <title>Pseudoxanthomonas sp. CAU 1598 isolated from sand of Yaerae Beach.</title>
        <authorList>
            <person name="Kim W."/>
        </authorList>
    </citation>
    <scope>NUCLEOTIDE SEQUENCE [LARGE SCALE GENOMIC DNA]</scope>
    <source>
        <strain evidence="2 3">CAU 1598</strain>
    </source>
</reference>
<proteinExistence type="predicted"/>
<evidence type="ECO:0000256" key="1">
    <source>
        <dbReference type="SAM" id="Phobius"/>
    </source>
</evidence>
<keyword evidence="1" id="KW-1133">Transmembrane helix</keyword>
<comment type="caution">
    <text evidence="2">The sequence shown here is derived from an EMBL/GenBank/DDBJ whole genome shotgun (WGS) entry which is preliminary data.</text>
</comment>
<feature type="transmembrane region" description="Helical" evidence="1">
    <location>
        <begin position="149"/>
        <end position="168"/>
    </location>
</feature>
<sequence length="197" mass="22321">MDWNTLRQRWQSAAETIQAPADVEALRERDRQLRATVKRRDRLETAVALLVAPLFVWVAWDSAAEGHLLRAGFALFIALWGGFVPLRLWYSRRQMPTLHADRPLLEYLGEEREAMLAQARMLESIWIWYLAPCAIGVLGLVLSVRAPTLGTWIYIAVVLGFCALIGKANKVAARTRFRALAEDIGRQLQVLNKENGV</sequence>
<keyword evidence="3" id="KW-1185">Reference proteome</keyword>
<accession>A0AAW3ZLY9</accession>
<gene>
    <name evidence="2" type="ORF">IFO71_15490</name>
</gene>
<feature type="transmembrane region" description="Helical" evidence="1">
    <location>
        <begin position="125"/>
        <end position="143"/>
    </location>
</feature>
<organism evidence="2 3">
    <name type="scientific">Pseudomarimonas arenosa</name>
    <dbReference type="NCBI Taxonomy" id="2774145"/>
    <lineage>
        <taxon>Bacteria</taxon>
        <taxon>Pseudomonadati</taxon>
        <taxon>Pseudomonadota</taxon>
        <taxon>Gammaproteobacteria</taxon>
        <taxon>Lysobacterales</taxon>
        <taxon>Lysobacteraceae</taxon>
        <taxon>Pseudomarimonas</taxon>
    </lineage>
</organism>
<name>A0AAW3ZLY9_9GAMM</name>
<dbReference type="Proteomes" id="UP000613768">
    <property type="component" value="Unassembled WGS sequence"/>
</dbReference>
<evidence type="ECO:0000313" key="3">
    <source>
        <dbReference type="Proteomes" id="UP000613768"/>
    </source>
</evidence>
<dbReference type="EMBL" id="JACYTR010000042">
    <property type="protein sequence ID" value="MBD8527145.1"/>
    <property type="molecule type" value="Genomic_DNA"/>
</dbReference>
<evidence type="ECO:0000313" key="2">
    <source>
        <dbReference type="EMBL" id="MBD8527145.1"/>
    </source>
</evidence>
<dbReference type="RefSeq" id="WP_192030567.1">
    <property type="nucleotide sequence ID" value="NZ_JACYTR010000042.1"/>
</dbReference>
<dbReference type="AlphaFoldDB" id="A0AAW3ZLY9"/>
<feature type="transmembrane region" description="Helical" evidence="1">
    <location>
        <begin position="72"/>
        <end position="90"/>
    </location>
</feature>
<protein>
    <submittedName>
        <fullName evidence="2">Uncharacterized protein</fullName>
    </submittedName>
</protein>
<keyword evidence="1" id="KW-0812">Transmembrane</keyword>